<dbReference type="Proteomes" id="UP000650424">
    <property type="component" value="Unassembled WGS sequence"/>
</dbReference>
<organism evidence="8 9">
    <name type="scientific">Undibacterium hunanense</name>
    <dbReference type="NCBI Taxonomy" id="2762292"/>
    <lineage>
        <taxon>Bacteria</taxon>
        <taxon>Pseudomonadati</taxon>
        <taxon>Pseudomonadota</taxon>
        <taxon>Betaproteobacteria</taxon>
        <taxon>Burkholderiales</taxon>
        <taxon>Oxalobacteraceae</taxon>
        <taxon>Undibacterium</taxon>
    </lineage>
</organism>
<keyword evidence="5 6" id="KW-0067">ATP-binding</keyword>
<dbReference type="InterPro" id="IPR012699">
    <property type="entry name" value="PhnN"/>
</dbReference>
<evidence type="ECO:0000256" key="5">
    <source>
        <dbReference type="ARBA" id="ARBA00022840"/>
    </source>
</evidence>
<dbReference type="SMART" id="SM00072">
    <property type="entry name" value="GuKc"/>
    <property type="match status" value="1"/>
</dbReference>
<dbReference type="EC" id="2.7.4.23" evidence="6"/>
<dbReference type="NCBIfam" id="TIGR02322">
    <property type="entry name" value="phosphon_PhnN"/>
    <property type="match status" value="1"/>
</dbReference>
<evidence type="ECO:0000256" key="4">
    <source>
        <dbReference type="ARBA" id="ARBA00022741"/>
    </source>
</evidence>
<dbReference type="Pfam" id="PF13671">
    <property type="entry name" value="AAA_33"/>
    <property type="match status" value="1"/>
</dbReference>
<comment type="similarity">
    <text evidence="6">Belongs to the ribose 1,5-bisphosphokinase family.</text>
</comment>
<keyword evidence="4 6" id="KW-0547">Nucleotide-binding</keyword>
<comment type="function">
    <text evidence="6">Catalyzes the phosphorylation of ribose 1,5-bisphosphate to 5-phospho-D-ribosyl alpha-1-diphosphate (PRPP).</text>
</comment>
<accession>A0ABR6ZMB6</accession>
<evidence type="ECO:0000313" key="9">
    <source>
        <dbReference type="Proteomes" id="UP000650424"/>
    </source>
</evidence>
<reference evidence="8 9" key="1">
    <citation type="submission" date="2020-08" db="EMBL/GenBank/DDBJ databases">
        <title>Novel species isolated from subtropical streams in China.</title>
        <authorList>
            <person name="Lu H."/>
        </authorList>
    </citation>
    <scope>NUCLEOTIDE SEQUENCE [LARGE SCALE GENOMIC DNA]</scope>
    <source>
        <strain evidence="8 9">CY18W</strain>
    </source>
</reference>
<evidence type="ECO:0000313" key="8">
    <source>
        <dbReference type="EMBL" id="MBC3917043.1"/>
    </source>
</evidence>
<comment type="caution">
    <text evidence="8">The sequence shown here is derived from an EMBL/GenBank/DDBJ whole genome shotgun (WGS) entry which is preliminary data.</text>
</comment>
<evidence type="ECO:0000256" key="1">
    <source>
        <dbReference type="ARBA" id="ARBA00000373"/>
    </source>
</evidence>
<proteinExistence type="inferred from homology"/>
<evidence type="ECO:0000259" key="7">
    <source>
        <dbReference type="SMART" id="SM00072"/>
    </source>
</evidence>
<dbReference type="InterPro" id="IPR027417">
    <property type="entry name" value="P-loop_NTPase"/>
</dbReference>
<comment type="catalytic activity">
    <reaction evidence="1 6">
        <text>alpha-D-ribose 1,5-bisphosphate + ATP = 5-phospho-alpha-D-ribose 1-diphosphate + ADP</text>
        <dbReference type="Rhea" id="RHEA:20109"/>
        <dbReference type="ChEBI" id="CHEBI:30616"/>
        <dbReference type="ChEBI" id="CHEBI:58017"/>
        <dbReference type="ChEBI" id="CHEBI:68688"/>
        <dbReference type="ChEBI" id="CHEBI:456216"/>
        <dbReference type="EC" id="2.7.4.23"/>
    </reaction>
</comment>
<dbReference type="EMBL" id="JACOGF010000002">
    <property type="protein sequence ID" value="MBC3917043.1"/>
    <property type="molecule type" value="Genomic_DNA"/>
</dbReference>
<dbReference type="InterPro" id="IPR009389">
    <property type="entry name" value="DUF1045"/>
</dbReference>
<gene>
    <name evidence="6 8" type="primary">phnN</name>
    <name evidence="8" type="ORF">H8L32_06100</name>
</gene>
<protein>
    <recommendedName>
        <fullName evidence="6">Ribose 1,5-bisphosphate phosphokinase PhnN</fullName>
        <ecNumber evidence="6">2.7.4.23</ecNumber>
    </recommendedName>
    <alternativeName>
        <fullName evidence="6">Ribose 1,5-bisphosphokinase</fullName>
    </alternativeName>
</protein>
<keyword evidence="3 6" id="KW-0808">Transferase</keyword>
<feature type="domain" description="Guanylate kinase/L-type calcium channel beta subunit" evidence="7">
    <location>
        <begin position="243"/>
        <end position="423"/>
    </location>
</feature>
<dbReference type="HAMAP" id="MF_00836">
    <property type="entry name" value="PhnN"/>
    <property type="match status" value="1"/>
</dbReference>
<dbReference type="Pfam" id="PF06299">
    <property type="entry name" value="DUF1045"/>
    <property type="match status" value="1"/>
</dbReference>
<evidence type="ECO:0000256" key="2">
    <source>
        <dbReference type="ARBA" id="ARBA00005069"/>
    </source>
</evidence>
<dbReference type="InterPro" id="IPR008145">
    <property type="entry name" value="GK/Ca_channel_bsu"/>
</dbReference>
<dbReference type="Gene3D" id="3.40.50.300">
    <property type="entry name" value="P-loop containing nucleotide triphosphate hydrolases"/>
    <property type="match status" value="1"/>
</dbReference>
<evidence type="ECO:0000256" key="3">
    <source>
        <dbReference type="ARBA" id="ARBA00022679"/>
    </source>
</evidence>
<comment type="pathway">
    <text evidence="2 6">Metabolic intermediate biosynthesis; 5-phospho-alpha-D-ribose 1-diphosphate biosynthesis; 5-phospho-alpha-D-ribose 1-diphosphate from D-ribose 5-phosphate (route II): step 3/3.</text>
</comment>
<dbReference type="SUPFAM" id="SSF52540">
    <property type="entry name" value="P-loop containing nucleoside triphosphate hydrolases"/>
    <property type="match status" value="1"/>
</dbReference>
<feature type="binding site" evidence="6">
    <location>
        <begin position="251"/>
        <end position="258"/>
    </location>
    <ligand>
        <name>ATP</name>
        <dbReference type="ChEBI" id="CHEBI:30616"/>
    </ligand>
</feature>
<sequence>MMRYALYFCPAPDSAWWEAGSRWLGRDAMQTGRMAQNHIPGLPDIMLEKMTSAPSRYGFHATLKAPFSLLEGFQENELIAMASAFAKVQHSIRLDKLQVGMMGDFLALRPSGNTAEINALAMRCVSFFDVLRSAPDAAYLAKRRHAGLSARQEALLQQWGYPYTEEEYRFHISLSDTLGELDADAQYALRKAAEEHFGRLLDTQPLTLDALTIFREEHPGAPLTFWRRFPFQAVFQQKALPRTGQLFYVVGPSGAGKDTLLQWVKNQASASADLVFAQRVITRPQHDSEQHEAMSQEAYWQAAAAGHFCLQWQANGLCYGIRRNIEVQLRCGQDVVVNGSREYLPQIRQLFPDAKIVWIVADPDLIRQRVEKRQRESGAALLNRLDRGSRFAIPEENDIIRIDNSGSIELAGQQLLDILVAGHHS</sequence>
<evidence type="ECO:0000256" key="6">
    <source>
        <dbReference type="HAMAP-Rule" id="MF_00836"/>
    </source>
</evidence>
<keyword evidence="9" id="KW-1185">Reference proteome</keyword>
<name>A0ABR6ZMB6_9BURK</name>